<reference evidence="3" key="1">
    <citation type="journal article" date="2019" name="Int. J. Syst. Evol. Microbiol.">
        <title>The Global Catalogue of Microorganisms (GCM) 10K type strain sequencing project: providing services to taxonomists for standard genome sequencing and annotation.</title>
        <authorList>
            <consortium name="The Broad Institute Genomics Platform"/>
            <consortium name="The Broad Institute Genome Sequencing Center for Infectious Disease"/>
            <person name="Wu L."/>
            <person name="Ma J."/>
        </authorList>
    </citation>
    <scope>NUCLEOTIDE SEQUENCE [LARGE SCALE GENOMIC DNA]</scope>
    <source>
        <strain evidence="3">CECT 7798</strain>
    </source>
</reference>
<protein>
    <submittedName>
        <fullName evidence="2">Uncharacterized protein</fullName>
    </submittedName>
</protein>
<accession>A0ABV7Y2R8</accession>
<evidence type="ECO:0000313" key="2">
    <source>
        <dbReference type="EMBL" id="MFC3758826.1"/>
    </source>
</evidence>
<evidence type="ECO:0000256" key="1">
    <source>
        <dbReference type="SAM" id="Phobius"/>
    </source>
</evidence>
<dbReference type="Proteomes" id="UP001595735">
    <property type="component" value="Unassembled WGS sequence"/>
</dbReference>
<keyword evidence="1" id="KW-1133">Transmembrane helix</keyword>
<feature type="transmembrane region" description="Helical" evidence="1">
    <location>
        <begin position="45"/>
        <end position="63"/>
    </location>
</feature>
<organism evidence="2 3">
    <name type="scientific">Chryseobacterium tructae</name>
    <dbReference type="NCBI Taxonomy" id="1037380"/>
    <lineage>
        <taxon>Bacteria</taxon>
        <taxon>Pseudomonadati</taxon>
        <taxon>Bacteroidota</taxon>
        <taxon>Flavobacteriia</taxon>
        <taxon>Flavobacteriales</taxon>
        <taxon>Weeksellaceae</taxon>
        <taxon>Chryseobacterium group</taxon>
        <taxon>Chryseobacterium</taxon>
    </lineage>
</organism>
<gene>
    <name evidence="2" type="ORF">ACFONJ_22895</name>
</gene>
<feature type="transmembrane region" description="Helical" evidence="1">
    <location>
        <begin position="72"/>
        <end position="92"/>
    </location>
</feature>
<proteinExistence type="predicted"/>
<comment type="caution">
    <text evidence="2">The sequence shown here is derived from an EMBL/GenBank/DDBJ whole genome shotgun (WGS) entry which is preliminary data.</text>
</comment>
<sequence>MRYIKNIMLFAIVYTLLFLTTFFSMKEYSSDVSASCVDCSYLRDVLIFSFFSSIIIMILFFFVKKVVKRKQLISIVVIITFLISVLINNYNIFVDRVSAWSSFSFEGELMGVISSSYLYTIISVILLWFFIKKIKLADNI</sequence>
<keyword evidence="3" id="KW-1185">Reference proteome</keyword>
<dbReference type="RefSeq" id="WP_290300920.1">
    <property type="nucleotide sequence ID" value="NZ_JAUFQR010000001.1"/>
</dbReference>
<feature type="transmembrane region" description="Helical" evidence="1">
    <location>
        <begin position="112"/>
        <end position="131"/>
    </location>
</feature>
<name>A0ABV7Y2R8_9FLAO</name>
<keyword evidence="1" id="KW-0472">Membrane</keyword>
<keyword evidence="1" id="KW-0812">Transmembrane</keyword>
<feature type="transmembrane region" description="Helical" evidence="1">
    <location>
        <begin position="7"/>
        <end position="25"/>
    </location>
</feature>
<evidence type="ECO:0000313" key="3">
    <source>
        <dbReference type="Proteomes" id="UP001595735"/>
    </source>
</evidence>
<dbReference type="EMBL" id="JBHRYO010000002">
    <property type="protein sequence ID" value="MFC3758826.1"/>
    <property type="molecule type" value="Genomic_DNA"/>
</dbReference>